<evidence type="ECO:0000313" key="3">
    <source>
        <dbReference type="Proteomes" id="UP000307440"/>
    </source>
</evidence>
<protein>
    <submittedName>
        <fullName evidence="2">Uncharacterized protein</fullName>
    </submittedName>
</protein>
<feature type="region of interest" description="Disordered" evidence="1">
    <location>
        <begin position="147"/>
        <end position="182"/>
    </location>
</feature>
<evidence type="ECO:0000313" key="2">
    <source>
        <dbReference type="EMBL" id="TFK27439.1"/>
    </source>
</evidence>
<keyword evidence="3" id="KW-1185">Reference proteome</keyword>
<accession>A0A5C3L350</accession>
<name>A0A5C3L350_COPMA</name>
<sequence>MAPYRCPCGKELTLASSLTRHQKNCMPFKQKALNISTEARQFCQNNPDLFSCTFAPTSLSGCSQRRLIEPLTSQTSALNIPPNPESTANVSGPSHEVRVIQLPELIEQYATPNQHGLRKCYYGRKIPSHDPDLHKRPEDRYDSAHHVVPQEDELDNQDQRDATNSGAQQQDPTTSPLSGKPDYGPYINKSAFHIAEWFWAQGDIKTEKDLGRLFSIILSDSFSLDQLCEVAFKKANKHLGSNKQDLNKQDRDWIEDDGWREAPITLKVPFHKTTRAKGTIDFDVGMLNYCSIIEVVKEKLSNVKDMRLFHYEPYKLFWKPSPNHPKTRVYSNILHSDAFIEAHHKIQQPLKNPGCQLPEVLDFGEFCEIFP</sequence>
<organism evidence="2 3">
    <name type="scientific">Coprinopsis marcescibilis</name>
    <name type="common">Agaric fungus</name>
    <name type="synonym">Psathyrella marcescibilis</name>
    <dbReference type="NCBI Taxonomy" id="230819"/>
    <lineage>
        <taxon>Eukaryota</taxon>
        <taxon>Fungi</taxon>
        <taxon>Dikarya</taxon>
        <taxon>Basidiomycota</taxon>
        <taxon>Agaricomycotina</taxon>
        <taxon>Agaricomycetes</taxon>
        <taxon>Agaricomycetidae</taxon>
        <taxon>Agaricales</taxon>
        <taxon>Agaricineae</taxon>
        <taxon>Psathyrellaceae</taxon>
        <taxon>Coprinopsis</taxon>
    </lineage>
</organism>
<dbReference type="OrthoDB" id="3208495at2759"/>
<dbReference type="Proteomes" id="UP000307440">
    <property type="component" value="Unassembled WGS sequence"/>
</dbReference>
<feature type="compositionally biased region" description="Polar residues" evidence="1">
    <location>
        <begin position="162"/>
        <end position="177"/>
    </location>
</feature>
<dbReference type="STRING" id="230819.A0A5C3L350"/>
<gene>
    <name evidence="2" type="ORF">FA15DRAFT_701846</name>
</gene>
<feature type="region of interest" description="Disordered" evidence="1">
    <location>
        <begin position="75"/>
        <end position="95"/>
    </location>
</feature>
<evidence type="ECO:0000256" key="1">
    <source>
        <dbReference type="SAM" id="MobiDB-lite"/>
    </source>
</evidence>
<reference evidence="2 3" key="1">
    <citation type="journal article" date="2019" name="Nat. Ecol. Evol.">
        <title>Megaphylogeny resolves global patterns of mushroom evolution.</title>
        <authorList>
            <person name="Varga T."/>
            <person name="Krizsan K."/>
            <person name="Foldi C."/>
            <person name="Dima B."/>
            <person name="Sanchez-Garcia M."/>
            <person name="Sanchez-Ramirez S."/>
            <person name="Szollosi G.J."/>
            <person name="Szarkandi J.G."/>
            <person name="Papp V."/>
            <person name="Albert L."/>
            <person name="Andreopoulos W."/>
            <person name="Angelini C."/>
            <person name="Antonin V."/>
            <person name="Barry K.W."/>
            <person name="Bougher N.L."/>
            <person name="Buchanan P."/>
            <person name="Buyck B."/>
            <person name="Bense V."/>
            <person name="Catcheside P."/>
            <person name="Chovatia M."/>
            <person name="Cooper J."/>
            <person name="Damon W."/>
            <person name="Desjardin D."/>
            <person name="Finy P."/>
            <person name="Geml J."/>
            <person name="Haridas S."/>
            <person name="Hughes K."/>
            <person name="Justo A."/>
            <person name="Karasinski D."/>
            <person name="Kautmanova I."/>
            <person name="Kiss B."/>
            <person name="Kocsube S."/>
            <person name="Kotiranta H."/>
            <person name="LaButti K.M."/>
            <person name="Lechner B.E."/>
            <person name="Liimatainen K."/>
            <person name="Lipzen A."/>
            <person name="Lukacs Z."/>
            <person name="Mihaltcheva S."/>
            <person name="Morgado L.N."/>
            <person name="Niskanen T."/>
            <person name="Noordeloos M.E."/>
            <person name="Ohm R.A."/>
            <person name="Ortiz-Santana B."/>
            <person name="Ovrebo C."/>
            <person name="Racz N."/>
            <person name="Riley R."/>
            <person name="Savchenko A."/>
            <person name="Shiryaev A."/>
            <person name="Soop K."/>
            <person name="Spirin V."/>
            <person name="Szebenyi C."/>
            <person name="Tomsovsky M."/>
            <person name="Tulloss R.E."/>
            <person name="Uehling J."/>
            <person name="Grigoriev I.V."/>
            <person name="Vagvolgyi C."/>
            <person name="Papp T."/>
            <person name="Martin F.M."/>
            <person name="Miettinen O."/>
            <person name="Hibbett D.S."/>
            <person name="Nagy L.G."/>
        </authorList>
    </citation>
    <scope>NUCLEOTIDE SEQUENCE [LARGE SCALE GENOMIC DNA]</scope>
    <source>
        <strain evidence="2 3">CBS 121175</strain>
    </source>
</reference>
<dbReference type="EMBL" id="ML210164">
    <property type="protein sequence ID" value="TFK27439.1"/>
    <property type="molecule type" value="Genomic_DNA"/>
</dbReference>
<dbReference type="AlphaFoldDB" id="A0A5C3L350"/>
<proteinExistence type="predicted"/>